<name>A0A670ZT64_PSETE</name>
<keyword evidence="4" id="KW-0862">Zinc</keyword>
<evidence type="ECO:0000256" key="4">
    <source>
        <dbReference type="ARBA" id="ARBA00022833"/>
    </source>
</evidence>
<feature type="compositionally biased region" description="Low complexity" evidence="7">
    <location>
        <begin position="1319"/>
        <end position="1330"/>
    </location>
</feature>
<feature type="region of interest" description="Disordered" evidence="7">
    <location>
        <begin position="352"/>
        <end position="375"/>
    </location>
</feature>
<dbReference type="PANTHER" id="PTHR15592">
    <property type="entry name" value="MATRIN 3/NUCLEAR PROTEIN 220-RELATED"/>
    <property type="match status" value="1"/>
</dbReference>
<feature type="compositionally biased region" description="Basic and acidic residues" evidence="7">
    <location>
        <begin position="180"/>
        <end position="191"/>
    </location>
</feature>
<dbReference type="SMART" id="SM00360">
    <property type="entry name" value="RRM"/>
    <property type="match status" value="2"/>
</dbReference>
<dbReference type="GO" id="GO:0005634">
    <property type="term" value="C:nucleus"/>
    <property type="evidence" value="ECO:0007669"/>
    <property type="project" value="UniProtKB-SubCell"/>
</dbReference>
<feature type="region of interest" description="Disordered" evidence="7">
    <location>
        <begin position="1617"/>
        <end position="1641"/>
    </location>
</feature>
<proteinExistence type="predicted"/>
<reference evidence="10" key="2">
    <citation type="submission" date="2025-09" db="UniProtKB">
        <authorList>
            <consortium name="Ensembl"/>
        </authorList>
    </citation>
    <scope>IDENTIFICATION</scope>
</reference>
<feature type="compositionally biased region" description="Basic and acidic residues" evidence="7">
    <location>
        <begin position="1113"/>
        <end position="1129"/>
    </location>
</feature>
<feature type="compositionally biased region" description="Basic and acidic residues" evidence="7">
    <location>
        <begin position="1135"/>
        <end position="1158"/>
    </location>
</feature>
<dbReference type="InterPro" id="IPR000504">
    <property type="entry name" value="RRM_dom"/>
</dbReference>
<reference evidence="10" key="1">
    <citation type="submission" date="2025-08" db="UniProtKB">
        <authorList>
            <consortium name="Ensembl"/>
        </authorList>
    </citation>
    <scope>IDENTIFICATION</scope>
</reference>
<organism evidence="10 11">
    <name type="scientific">Pseudonaja textilis</name>
    <name type="common">Eastern brown snake</name>
    <dbReference type="NCBI Taxonomy" id="8673"/>
    <lineage>
        <taxon>Eukaryota</taxon>
        <taxon>Metazoa</taxon>
        <taxon>Chordata</taxon>
        <taxon>Craniata</taxon>
        <taxon>Vertebrata</taxon>
        <taxon>Euteleostomi</taxon>
        <taxon>Lepidosauria</taxon>
        <taxon>Squamata</taxon>
        <taxon>Bifurcata</taxon>
        <taxon>Unidentata</taxon>
        <taxon>Episquamata</taxon>
        <taxon>Toxicofera</taxon>
        <taxon>Serpentes</taxon>
        <taxon>Colubroidea</taxon>
        <taxon>Elapidae</taxon>
        <taxon>Hydrophiinae</taxon>
        <taxon>Pseudonaja</taxon>
    </lineage>
</organism>
<evidence type="ECO:0000259" key="8">
    <source>
        <dbReference type="PROSITE" id="PS50102"/>
    </source>
</evidence>
<keyword evidence="5" id="KW-0539">Nucleus</keyword>
<feature type="compositionally biased region" description="Basic and acidic residues" evidence="7">
    <location>
        <begin position="1721"/>
        <end position="1736"/>
    </location>
</feature>
<dbReference type="PROSITE" id="PS50102">
    <property type="entry name" value="RRM"/>
    <property type="match status" value="1"/>
</dbReference>
<dbReference type="InterPro" id="IPR000690">
    <property type="entry name" value="Matrin/U1-C_Znf_C2H2"/>
</dbReference>
<feature type="compositionally biased region" description="Low complexity" evidence="7">
    <location>
        <begin position="1234"/>
        <end position="1248"/>
    </location>
</feature>
<feature type="region of interest" description="Disordered" evidence="7">
    <location>
        <begin position="1688"/>
        <end position="1741"/>
    </location>
</feature>
<evidence type="ECO:0008006" key="12">
    <source>
        <dbReference type="Google" id="ProtNLM"/>
    </source>
</evidence>
<keyword evidence="2" id="KW-0479">Metal-binding</keyword>
<evidence type="ECO:0000256" key="6">
    <source>
        <dbReference type="PROSITE-ProRule" id="PRU00176"/>
    </source>
</evidence>
<evidence type="ECO:0000256" key="7">
    <source>
        <dbReference type="SAM" id="MobiDB-lite"/>
    </source>
</evidence>
<protein>
    <recommendedName>
        <fullName evidence="12">Zinc finger protein 638</fullName>
    </recommendedName>
</protein>
<feature type="compositionally biased region" description="Acidic residues" evidence="7">
    <location>
        <begin position="1457"/>
        <end position="1467"/>
    </location>
</feature>
<dbReference type="InterPro" id="IPR012677">
    <property type="entry name" value="Nucleotide-bd_a/b_plait_sf"/>
</dbReference>
<evidence type="ECO:0000256" key="1">
    <source>
        <dbReference type="ARBA" id="ARBA00004123"/>
    </source>
</evidence>
<dbReference type="Proteomes" id="UP000472273">
    <property type="component" value="Unplaced"/>
</dbReference>
<feature type="region of interest" description="Disordered" evidence="7">
    <location>
        <begin position="1084"/>
        <end position="1193"/>
    </location>
</feature>
<evidence type="ECO:0000256" key="3">
    <source>
        <dbReference type="ARBA" id="ARBA00022771"/>
    </source>
</evidence>
<feature type="compositionally biased region" description="Basic residues" evidence="7">
    <location>
        <begin position="472"/>
        <end position="514"/>
    </location>
</feature>
<feature type="compositionally biased region" description="Basic and acidic residues" evidence="7">
    <location>
        <begin position="1617"/>
        <end position="1627"/>
    </location>
</feature>
<feature type="region of interest" description="Disordered" evidence="7">
    <location>
        <begin position="1275"/>
        <end position="1512"/>
    </location>
</feature>
<accession>A0A670ZT64</accession>
<evidence type="ECO:0000256" key="5">
    <source>
        <dbReference type="ARBA" id="ARBA00023242"/>
    </source>
</evidence>
<dbReference type="InterPro" id="IPR035979">
    <property type="entry name" value="RBD_domain_sf"/>
</dbReference>
<feature type="domain" description="Matrin-type" evidence="9">
    <location>
        <begin position="1753"/>
        <end position="1783"/>
    </location>
</feature>
<feature type="compositionally biased region" description="Pro residues" evidence="7">
    <location>
        <begin position="9"/>
        <end position="34"/>
    </location>
</feature>
<feature type="compositionally biased region" description="Polar residues" evidence="7">
    <location>
        <begin position="1184"/>
        <end position="1193"/>
    </location>
</feature>
<keyword evidence="11" id="KW-1185">Reference proteome</keyword>
<sequence length="1796" mass="198633">MSMFNPRGNMPPRPRGPSMPDPTPRGPFQRPGPGPGGHQRQFPPNSDGMPQRFMGSEMRAGFPRPNVQVPPRRMDPRQAQQQKMEGCGSHWDNPFPPGNNSQNQPIPGRMADYPPPVQSRYTNESVSSILASFGLSNEDLEELSRYPDDQLTPENMPLILRDIRMRKMGHQVPSLPLQSSEKENFRSDEGHGSMVKGKVIDYGHESKYRYDEGPLEVKVYGSEGPPKDTPKGFQTQQAPPVSITSKQMNAVEELIRQMGFQRNTSNTPSFFPVDTPNKMPGLGSPSTGTGVAPAVQPIMPPVAPPLPRPAIPPVRQALPPPSVARPMMSPMNQGPPPPFAPEMLGGMNRRERIHEESRPSPSAPPEPGPAAKPFRKEIEGPIKSPFGVVKASWLPVFSKMDAQKMKRLPTPSMMNDYYAASPRIFPHMCSLCNVECRHLKDWLLHQNSSTHLESCRQLRQQREVDRNESGTPRRRSASISPRRSRRSSSGHARRRTRSRSRSPRHRSIRQRSRSPRPMPNFRHRSRSPWRPYNAVSSFRRSSSRERGSRRYIRSPGKVVVYRCLLAYKQPNVSHRLNVGHHVNLLLKNYLQFWSKFRSLGTILQISDLPEDGFTDQDIKKIVQPFGKVSDILVNRSKNEAYLEMNYKEAVIAAVKYNETCPVLINGKRVKISVAEKPKAEKPKVASTQVKQRSVAKRKVFVGTFLSSKYSYVVLNSALIRMAIWTGHQISWFLQELFCFARNSTKKVGDPKDKEALKGKKPLECKAKEPLKAKKVIDAKPKEPLKAKKVIENKKAGEPKVKKAAEPKKVGESDAKEPLKAKKVAESKEPPKEQNMCVVMISSFPETGLSLEEIRNLTKPFGKVKDILIVSSHKKAYVEISRKSADSMVKFYTCFPMWVERNQLCISLVPELKELNEVNTETLYTQFVHLGNLPDEGYSELEILCVGLRFGRVDHYMVITNKNKAIFQLNSAESAASMCRFLKKYPYSLGEVELTVSRSPRIEPTAVSHLHLFCPDLKTIPEGSGVVAPSAVPPTEATEDHASNSDAIPDTETEHLGSEKMVGEAASQPLKTEDLGEDSEALKKDFGLGAPSAGQDFESSDTKPKGASALSSALKKEEKKTDHSGQELPRKASPPDGEKAKEEKAPGKEEFHGASKEETLSASATEEEKRAGLGPGSTEAALQEMPSTDTLSGNRLASLEADNAETTVGLAETPAPRVQVKMEEDLEGPSATSQASAEVAAKPAAVETKASVKEKSRLQMARVEVILEKLPKDLVSSTKEVKLEGTPEKNAKVQNPEEIVPKTLQGKGLGQAEAGESCKASTLEAETAASAQVAPVPKALNPPKTRASARRKEKKPVSKSQGVAAKTPVPKPTSQQRPANGRSNIPDSAKSKLNMSSLAVVVLGGGKSSSQQDKDPPAETKGSPKQSREQDSRPSNLKRDTGGNKDEELFPFNLDEFVTMDEVVDEVEAPQPRKNPVRGKRKDPPKKNLPCEPTSKKKKGKGQDGPTAESEVSFVTLDEIGEDEAMTDDAQGLVTVDEVNEEEELINEDMKDPQSLVTLDEISEQEDVTLQATAKGPFTPGESEPDLKTERLVTVDEIGEVEELPLNQLSHFKEEEMLRGKEDEKGGVEDAGDFLSSQIPEDPSVLVTVDEIHEDSDEQPLMTLDEVTEDDEDFLEDFNRLKEEFSFVTVDEVGSEEEEEEKPGTSTSRNSEGAIKTAPGEKANEKIQKVDSSEKSKTPSQLKDFDFLVPKAGYFCQICSCFCVDEASMKSHCQSPLHQQNMEVPFFHLDKEPSPLG</sequence>
<feature type="compositionally biased region" description="Basic and acidic residues" evidence="7">
    <location>
        <begin position="1425"/>
        <end position="1447"/>
    </location>
</feature>
<dbReference type="OMA" id="WDDEPHM"/>
<comment type="subcellular location">
    <subcellularLocation>
        <location evidence="1">Nucleus</location>
    </subcellularLocation>
</comment>
<feature type="region of interest" description="Disordered" evidence="7">
    <location>
        <begin position="795"/>
        <end position="828"/>
    </location>
</feature>
<dbReference type="SUPFAM" id="SSF54928">
    <property type="entry name" value="RNA-binding domain, RBD"/>
    <property type="match status" value="3"/>
</dbReference>
<feature type="compositionally biased region" description="Polar residues" evidence="7">
    <location>
        <begin position="1371"/>
        <end position="1396"/>
    </location>
</feature>
<dbReference type="Ensembl" id="ENSPTXT00000026893.1">
    <property type="protein sequence ID" value="ENSPTXP00000026086.1"/>
    <property type="gene ID" value="ENSPTXG00000018099.1"/>
</dbReference>
<evidence type="ECO:0000259" key="9">
    <source>
        <dbReference type="PROSITE" id="PS50171"/>
    </source>
</evidence>
<dbReference type="GO" id="GO:0003723">
    <property type="term" value="F:RNA binding"/>
    <property type="evidence" value="ECO:0007669"/>
    <property type="project" value="UniProtKB-UniRule"/>
</dbReference>
<dbReference type="SMART" id="SM00451">
    <property type="entry name" value="ZnF_U1"/>
    <property type="match status" value="2"/>
</dbReference>
<feature type="compositionally biased region" description="Basic and acidic residues" evidence="7">
    <location>
        <begin position="1278"/>
        <end position="1290"/>
    </location>
</feature>
<keyword evidence="3" id="KW-0863">Zinc-finger</keyword>
<feature type="compositionally biased region" description="Basic residues" evidence="7">
    <location>
        <begin position="1474"/>
        <end position="1483"/>
    </location>
</feature>
<feature type="region of interest" description="Disordered" evidence="7">
    <location>
        <begin position="1024"/>
        <end position="1050"/>
    </location>
</feature>
<dbReference type="Gene3D" id="3.30.70.330">
    <property type="match status" value="3"/>
</dbReference>
<dbReference type="InterPro" id="IPR003604">
    <property type="entry name" value="Matrin/U1-like-C_Znf_C2H2"/>
</dbReference>
<feature type="region of interest" description="Disordered" evidence="7">
    <location>
        <begin position="1222"/>
        <end position="1254"/>
    </location>
</feature>
<evidence type="ECO:0000313" key="10">
    <source>
        <dbReference type="Ensembl" id="ENSPTXP00000026086.1"/>
    </source>
</evidence>
<dbReference type="GeneTree" id="ENSGT00940000153322"/>
<feature type="region of interest" description="Disordered" evidence="7">
    <location>
        <begin position="1"/>
        <end position="120"/>
    </location>
</feature>
<feature type="compositionally biased region" description="Pro residues" evidence="7">
    <location>
        <begin position="361"/>
        <end position="370"/>
    </location>
</feature>
<keyword evidence="6" id="KW-0694">RNA-binding</keyword>
<feature type="region of interest" description="Disordered" evidence="7">
    <location>
        <begin position="172"/>
        <end position="192"/>
    </location>
</feature>
<feature type="region of interest" description="Disordered" evidence="7">
    <location>
        <begin position="460"/>
        <end position="528"/>
    </location>
</feature>
<evidence type="ECO:0000313" key="11">
    <source>
        <dbReference type="Proteomes" id="UP000472273"/>
    </source>
</evidence>
<feature type="domain" description="RRM" evidence="8">
    <location>
        <begin position="601"/>
        <end position="676"/>
    </location>
</feature>
<dbReference type="GO" id="GO:0008270">
    <property type="term" value="F:zinc ion binding"/>
    <property type="evidence" value="ECO:0007669"/>
    <property type="project" value="UniProtKB-KW"/>
</dbReference>
<dbReference type="PROSITE" id="PS50171">
    <property type="entry name" value="ZF_MATRIN"/>
    <property type="match status" value="1"/>
</dbReference>
<evidence type="ECO:0000256" key="2">
    <source>
        <dbReference type="ARBA" id="ARBA00022723"/>
    </source>
</evidence>